<evidence type="ECO:0000256" key="6">
    <source>
        <dbReference type="ARBA" id="ARBA00022519"/>
    </source>
</evidence>
<protein>
    <recommendedName>
        <fullName evidence="3">Type II secretion system protein N</fullName>
    </recommendedName>
    <alternativeName>
        <fullName evidence="10">General secretion pathway protein N</fullName>
    </alternativeName>
</protein>
<comment type="similarity">
    <text evidence="2">Belongs to the GSP N family.</text>
</comment>
<keyword evidence="6" id="KW-0997">Cell inner membrane</keyword>
<keyword evidence="5" id="KW-1003">Cell membrane</keyword>
<keyword evidence="7" id="KW-0812">Transmembrane</keyword>
<keyword evidence="9" id="KW-0472">Membrane</keyword>
<evidence type="ECO:0000256" key="3">
    <source>
        <dbReference type="ARBA" id="ARBA00021563"/>
    </source>
</evidence>
<comment type="caution">
    <text evidence="11">The sequence shown here is derived from an EMBL/GenBank/DDBJ whole genome shotgun (WGS) entry which is preliminary data.</text>
</comment>
<evidence type="ECO:0000256" key="2">
    <source>
        <dbReference type="ARBA" id="ARBA00007208"/>
    </source>
</evidence>
<sequence>MPQCVWARASSPVRRLLPPAVLLLLFLVFVVANAPARLLPALLPGEQLQLQGVSGTLWHGSASRCLVQTPAGPLQLGRVEWQLKPLSLLTFAPALDFASQWGEQHASGLVKVRGLNDVTLDGISARADAALLRALAPLAVDGLFSLQAEHLRVRNGRPVEAAGRLVWENGAWTAPQGRIALGSYALDFRQEDDSSPLEGQVITLAGPVQAVGNASLAGQDYSVDVRIRAQQGALDPALQRGLSLMATPDGEGYHLQLSGTL</sequence>
<comment type="subcellular location">
    <subcellularLocation>
        <location evidence="1">Cell inner membrane</location>
    </subcellularLocation>
</comment>
<keyword evidence="8" id="KW-0653">Protein transport</keyword>
<evidence type="ECO:0000256" key="5">
    <source>
        <dbReference type="ARBA" id="ARBA00022475"/>
    </source>
</evidence>
<name>A0A5C9A630_9GAMM</name>
<evidence type="ECO:0000256" key="7">
    <source>
        <dbReference type="ARBA" id="ARBA00022692"/>
    </source>
</evidence>
<evidence type="ECO:0000256" key="1">
    <source>
        <dbReference type="ARBA" id="ARBA00004533"/>
    </source>
</evidence>
<dbReference type="GO" id="GO:0015627">
    <property type="term" value="C:type II protein secretion system complex"/>
    <property type="evidence" value="ECO:0007669"/>
    <property type="project" value="InterPro"/>
</dbReference>
<reference evidence="11 12" key="1">
    <citation type="submission" date="2019-08" db="EMBL/GenBank/DDBJ databases">
        <title>Parahaliea maris sp. nov., isolated from the surface seawater.</title>
        <authorList>
            <person name="Liu Y."/>
        </authorList>
    </citation>
    <scope>NUCLEOTIDE SEQUENCE [LARGE SCALE GENOMIC DNA]</scope>
    <source>
        <strain evidence="11 12">HSLHS9</strain>
    </source>
</reference>
<gene>
    <name evidence="11" type="ORF">FV139_01910</name>
</gene>
<dbReference type="Pfam" id="PF01203">
    <property type="entry name" value="T2SSN"/>
    <property type="match status" value="1"/>
</dbReference>
<proteinExistence type="inferred from homology"/>
<dbReference type="Proteomes" id="UP000321039">
    <property type="component" value="Unassembled WGS sequence"/>
</dbReference>
<keyword evidence="4" id="KW-0813">Transport</keyword>
<organism evidence="11 12">
    <name type="scientific">Parahaliea maris</name>
    <dbReference type="NCBI Taxonomy" id="2716870"/>
    <lineage>
        <taxon>Bacteria</taxon>
        <taxon>Pseudomonadati</taxon>
        <taxon>Pseudomonadota</taxon>
        <taxon>Gammaproteobacteria</taxon>
        <taxon>Cellvibrionales</taxon>
        <taxon>Halieaceae</taxon>
        <taxon>Parahaliea</taxon>
    </lineage>
</organism>
<evidence type="ECO:0000313" key="12">
    <source>
        <dbReference type="Proteomes" id="UP000321039"/>
    </source>
</evidence>
<evidence type="ECO:0000256" key="9">
    <source>
        <dbReference type="ARBA" id="ARBA00023136"/>
    </source>
</evidence>
<accession>A0A5C9A630</accession>
<dbReference type="AlphaFoldDB" id="A0A5C9A630"/>
<evidence type="ECO:0000313" key="11">
    <source>
        <dbReference type="EMBL" id="TXS96278.1"/>
    </source>
</evidence>
<keyword evidence="12" id="KW-1185">Reference proteome</keyword>
<dbReference type="EMBL" id="VRZA01000001">
    <property type="protein sequence ID" value="TXS96278.1"/>
    <property type="molecule type" value="Genomic_DNA"/>
</dbReference>
<evidence type="ECO:0000256" key="4">
    <source>
        <dbReference type="ARBA" id="ARBA00022448"/>
    </source>
</evidence>
<evidence type="ECO:0000256" key="10">
    <source>
        <dbReference type="ARBA" id="ARBA00030772"/>
    </source>
</evidence>
<evidence type="ECO:0000256" key="8">
    <source>
        <dbReference type="ARBA" id="ARBA00022927"/>
    </source>
</evidence>
<dbReference type="InterPro" id="IPR022792">
    <property type="entry name" value="T2SS_protein-GspN"/>
</dbReference>
<dbReference type="GO" id="GO:0015628">
    <property type="term" value="P:protein secretion by the type II secretion system"/>
    <property type="evidence" value="ECO:0007669"/>
    <property type="project" value="InterPro"/>
</dbReference>
<dbReference type="GO" id="GO:0005886">
    <property type="term" value="C:plasma membrane"/>
    <property type="evidence" value="ECO:0007669"/>
    <property type="project" value="UniProtKB-SubCell"/>
</dbReference>